<comment type="caution">
    <text evidence="18">The sequence shown here is derived from an EMBL/GenBank/DDBJ whole genome shotgun (WGS) entry which is preliminary data.</text>
</comment>
<keyword evidence="8" id="KW-0862">Zinc</keyword>
<dbReference type="FunFam" id="1.10.287.690:FF:000003">
    <property type="entry name" value="DNA polymerase"/>
    <property type="match status" value="1"/>
</dbReference>
<dbReference type="GO" id="GO:0003697">
    <property type="term" value="F:single-stranded DNA binding"/>
    <property type="evidence" value="ECO:0007669"/>
    <property type="project" value="TreeGrafter"/>
</dbReference>
<dbReference type="EC" id="2.7.7.7" evidence="12"/>
<evidence type="ECO:0000256" key="1">
    <source>
        <dbReference type="ARBA" id="ARBA00004123"/>
    </source>
</evidence>
<evidence type="ECO:0000259" key="14">
    <source>
        <dbReference type="Pfam" id="PF00136"/>
    </source>
</evidence>
<dbReference type="InterPro" id="IPR045846">
    <property type="entry name" value="POLBc_alpha"/>
</dbReference>
<dbReference type="NCBIfam" id="TIGR00592">
    <property type="entry name" value="pol2"/>
    <property type="match status" value="2"/>
</dbReference>
<keyword evidence="10 12" id="KW-0238">DNA-binding</keyword>
<keyword evidence="7" id="KW-0863">Zinc-finger</keyword>
<evidence type="ECO:0000256" key="5">
    <source>
        <dbReference type="ARBA" id="ARBA00022705"/>
    </source>
</evidence>
<dbReference type="GO" id="GO:0000166">
    <property type="term" value="F:nucleotide binding"/>
    <property type="evidence" value="ECO:0007669"/>
    <property type="project" value="InterPro"/>
</dbReference>
<dbReference type="Pfam" id="PF08996">
    <property type="entry name" value="zf-DNA_Pol"/>
    <property type="match status" value="1"/>
</dbReference>
<dbReference type="SUPFAM" id="SSF90234">
    <property type="entry name" value="Zinc finger domain of DNA polymerase-alpha"/>
    <property type="match status" value="1"/>
</dbReference>
<protein>
    <recommendedName>
        <fullName evidence="12">DNA polymerase</fullName>
        <ecNumber evidence="12">2.7.7.7</ecNumber>
    </recommendedName>
</protein>
<dbReference type="GO" id="GO:0008270">
    <property type="term" value="F:zinc ion binding"/>
    <property type="evidence" value="ECO:0007669"/>
    <property type="project" value="UniProtKB-KW"/>
</dbReference>
<evidence type="ECO:0000256" key="11">
    <source>
        <dbReference type="ARBA" id="ARBA00023242"/>
    </source>
</evidence>
<dbReference type="GO" id="GO:1902975">
    <property type="term" value="P:mitotic DNA replication initiation"/>
    <property type="evidence" value="ECO:0007669"/>
    <property type="project" value="InterPro"/>
</dbReference>
<dbReference type="InterPro" id="IPR024647">
    <property type="entry name" value="DNA_pol_a_cat_su_N"/>
</dbReference>
<dbReference type="Gene3D" id="2.40.50.730">
    <property type="match status" value="1"/>
</dbReference>
<evidence type="ECO:0000256" key="12">
    <source>
        <dbReference type="RuleBase" id="RU000442"/>
    </source>
</evidence>
<dbReference type="FunFam" id="1.10.132.60:FF:000004">
    <property type="entry name" value="DNA polymerase"/>
    <property type="match status" value="1"/>
</dbReference>
<keyword evidence="4 12" id="KW-0548">Nucleotidyltransferase</keyword>
<organism evidence="18 19">
    <name type="scientific">Amphibalanus amphitrite</name>
    <name type="common">Striped barnacle</name>
    <name type="synonym">Balanus amphitrite</name>
    <dbReference type="NCBI Taxonomy" id="1232801"/>
    <lineage>
        <taxon>Eukaryota</taxon>
        <taxon>Metazoa</taxon>
        <taxon>Ecdysozoa</taxon>
        <taxon>Arthropoda</taxon>
        <taxon>Crustacea</taxon>
        <taxon>Multicrustacea</taxon>
        <taxon>Cirripedia</taxon>
        <taxon>Thoracica</taxon>
        <taxon>Thoracicalcarea</taxon>
        <taxon>Balanomorpha</taxon>
        <taxon>Balanoidea</taxon>
        <taxon>Balanidae</taxon>
        <taxon>Amphibalaninae</taxon>
        <taxon>Amphibalanus</taxon>
    </lineage>
</organism>
<dbReference type="Gene3D" id="1.10.3200.20">
    <property type="entry name" value="DNA Polymerase alpha, zinc finger"/>
    <property type="match status" value="1"/>
</dbReference>
<dbReference type="Gene3D" id="1.10.287.690">
    <property type="entry name" value="Helix hairpin bin"/>
    <property type="match status" value="1"/>
</dbReference>
<keyword evidence="3 12" id="KW-0808">Transferase</keyword>
<dbReference type="Pfam" id="PF00136">
    <property type="entry name" value="DNA_pol_B"/>
    <property type="match status" value="1"/>
</dbReference>
<evidence type="ECO:0000256" key="4">
    <source>
        <dbReference type="ARBA" id="ARBA00022695"/>
    </source>
</evidence>
<dbReference type="InterPro" id="IPR006172">
    <property type="entry name" value="DNA-dir_DNA_pol_B"/>
</dbReference>
<feature type="domain" description="Zinc finger DNA-directed DNA polymerase family B alpha" evidence="16">
    <location>
        <begin position="1293"/>
        <end position="1478"/>
    </location>
</feature>
<gene>
    <name evidence="18" type="primary">pola1_0</name>
    <name evidence="18" type="ORF">FJT64_012901</name>
</gene>
<dbReference type="Proteomes" id="UP000440578">
    <property type="component" value="Unassembled WGS sequence"/>
</dbReference>
<dbReference type="InterPro" id="IPR015088">
    <property type="entry name" value="Znf_DNA-dir_DNA_pol_B_alpha"/>
</dbReference>
<feature type="region of interest" description="Disordered" evidence="13">
    <location>
        <begin position="62"/>
        <end position="139"/>
    </location>
</feature>
<proteinExistence type="inferred from homology"/>
<comment type="catalytic activity">
    <reaction evidence="12">
        <text>DNA(n) + a 2'-deoxyribonucleoside 5'-triphosphate = DNA(n+1) + diphosphate</text>
        <dbReference type="Rhea" id="RHEA:22508"/>
        <dbReference type="Rhea" id="RHEA-COMP:17339"/>
        <dbReference type="Rhea" id="RHEA-COMP:17340"/>
        <dbReference type="ChEBI" id="CHEBI:33019"/>
        <dbReference type="ChEBI" id="CHEBI:61560"/>
        <dbReference type="ChEBI" id="CHEBI:173112"/>
        <dbReference type="EC" id="2.7.7.7"/>
    </reaction>
</comment>
<comment type="subcellular location">
    <subcellularLocation>
        <location evidence="1">Nucleus</location>
    </subcellularLocation>
</comment>
<dbReference type="SMART" id="SM00486">
    <property type="entry name" value="POLBc"/>
    <property type="match status" value="1"/>
</dbReference>
<dbReference type="InterPro" id="IPR017964">
    <property type="entry name" value="DNA-dir_DNA_pol_B_CS"/>
</dbReference>
<sequence>MADSDDVGLAAGRSRRSRRENTGRTAALDKIRSGQKNKYEVTDDDRVYDVVDESEYSRRVQERLEDDWIVDDGGGDGYVEDGREIFDDDIVDDGSSSGASRAKRKSNSRVRDPSQPKKSNIRDMLLNMPGKKPRKDVKLEEDTDLQNILQDIKASPAIAAKGPTLKRKPVPGAAALAKKPLTPSASRDSLTQLKTTPVARTSTVARTERPRVNGRAIKKENSDPASQLIEEFPATQEPDDKHAEREAAEALIQDDDSMFESMDLPDGDLEEDVAVPAVAEVKSVKTEPAADVTSEWQRTTQLCVEPPPSTDTVVDASSLPLTTNANGDQVLRFFWLDAYCDNASTNSVVYLFGRVWVQSASAYVSCCVRISNVPRRVFLLPRKRRLNPRTGEEGDEITMKDVYEEFNNKIASRFKIAEFRSKVSTKSYAFEKFEVPNQADYLEVMYSSQYQALPQNLEGETFSHVFGANTSTLEAFLIGNKVKGPCWLEVKNPAIPQQKLSFCTIEAAATLPQPGLVSATTAPPPPLTVLTLATRTVVNSRTHQSELVLVSCLVHKEFRLDAAAPTPLFQQHFCALTKPADAAWPYDIDRQLTGYTATTVRKCVNEKALISFFLAKMNKLDPDIVVGHNVYGFDLDVLLSRCRLLKVGQWAHMGRLRRSGDVLFRTKFSDDSVRRSAMCGRLLCDTFLSAKELTRQKSYDLPELCRTVLRLPDAEIVDLSQDKVSGMFTGSRPILDLVTMTMQEAHNAVRVLAELNALPLALQITCLAGNLMSRTLLGGRAERNEFLLLHAFTERGYIVPDKQYGKRKFARAVEPAPGEEDAAETTTADSKGRRKPKYGGGLVLDPKKGFYDRYILLMDFNSLYPSIIQEYNICFTTLPRLAPTKPEDEDDEVSLEMPADDLETGVLPMEIKKLVDRRRAVKQLMKAENTSPEEMMQLDVRQKALKLTANSMYGCLGFDSSRFYAKHLAALITAKGRDILMQTKSLVDRAYPYPRIDPFSLHTAKGRDILMQTKSLVERMDLEVVYGDTDSIMINSRQLNYDQVMELGKEIKREVNKLYKLLELDVDGLYRYMLLLKKKKYAAVAASRGSDGVIQYTRELKGLDIVRRDWSQLSANCGTYVIDQIFSALNHDEKLERIHTHLEAVRQRLEQGQVPLAELAITKELKKNPEEYADKKGQAHVNVALRVNSRGGKKLRRGDTVQYIICKDNSGLDPMQRAYSVDEVAESQGQLTPDVEYYLSGQVHPVVSRLVEPLEGTDAARLAQALGLDPSKFRQQVARQDTGPDSHQGLTGVSEAQRFAGCQPLLLPCVGCRQQQKFASVFTDGAHKLRMAQCDNDECKAVPVDYLPLIVNKLRLEIRNAVRQYLQGVLYCEDPGCPHETRRIPFRFERGFPTCDLCHKAVLIPKYDDRSLYNQLCYYQHIFDLKKALDSLDPNQKQVVRRTPDFAALEAAYHTLSSEADAAIRLSNYSHIDLGLLFQDMMLRPAGSQAS</sequence>
<accession>A0A6A4V695</accession>
<dbReference type="Gene3D" id="3.30.420.10">
    <property type="entry name" value="Ribonuclease H-like superfamily/Ribonuclease H"/>
    <property type="match status" value="1"/>
</dbReference>
<dbReference type="InterPro" id="IPR006134">
    <property type="entry name" value="DNA-dir_DNA_pol_B_multi_dom"/>
</dbReference>
<dbReference type="SUPFAM" id="SSF56672">
    <property type="entry name" value="DNA/RNA polymerases"/>
    <property type="match status" value="1"/>
</dbReference>
<dbReference type="SUPFAM" id="SSF53098">
    <property type="entry name" value="Ribonuclease H-like"/>
    <property type="match status" value="1"/>
</dbReference>
<dbReference type="Pfam" id="PF03104">
    <property type="entry name" value="DNA_pol_B_exo1"/>
    <property type="match status" value="1"/>
</dbReference>
<dbReference type="InterPro" id="IPR042087">
    <property type="entry name" value="DNA_pol_B_thumb"/>
</dbReference>
<dbReference type="Gene3D" id="1.10.132.60">
    <property type="entry name" value="DNA polymerase family B, C-terminal domain"/>
    <property type="match status" value="1"/>
</dbReference>
<keyword evidence="11" id="KW-0539">Nucleus</keyword>
<feature type="compositionally biased region" description="Acidic residues" evidence="13">
    <location>
        <begin position="64"/>
        <end position="74"/>
    </location>
</feature>
<evidence type="ECO:0000256" key="2">
    <source>
        <dbReference type="ARBA" id="ARBA00005755"/>
    </source>
</evidence>
<feature type="compositionally biased region" description="Basic and acidic residues" evidence="13">
    <location>
        <begin position="19"/>
        <end position="37"/>
    </location>
</feature>
<dbReference type="Pfam" id="PF12254">
    <property type="entry name" value="DNA_pol_alpha_N"/>
    <property type="match status" value="1"/>
</dbReference>
<reference evidence="18 19" key="1">
    <citation type="submission" date="2019-07" db="EMBL/GenBank/DDBJ databases">
        <title>Draft genome assembly of a fouling barnacle, Amphibalanus amphitrite (Darwin, 1854): The first reference genome for Thecostraca.</title>
        <authorList>
            <person name="Kim W."/>
        </authorList>
    </citation>
    <scope>NUCLEOTIDE SEQUENCE [LARGE SCALE GENOMIC DNA]</scope>
    <source>
        <strain evidence="18">SNU_AA5</strain>
        <tissue evidence="18">Soma without cirri and trophi</tissue>
    </source>
</reference>
<dbReference type="GO" id="GO:0003682">
    <property type="term" value="F:chromatin binding"/>
    <property type="evidence" value="ECO:0007669"/>
    <property type="project" value="TreeGrafter"/>
</dbReference>
<feature type="domain" description="DNA polymerase alpha catalytic subunit N-terminal" evidence="17">
    <location>
        <begin position="27"/>
        <end position="87"/>
    </location>
</feature>
<feature type="domain" description="DNA-directed DNA polymerase family B multifunctional" evidence="14">
    <location>
        <begin position="771"/>
        <end position="1253"/>
    </location>
</feature>
<evidence type="ECO:0000259" key="15">
    <source>
        <dbReference type="Pfam" id="PF03104"/>
    </source>
</evidence>
<dbReference type="PROSITE" id="PS00116">
    <property type="entry name" value="DNA_POLYMERASE_B"/>
    <property type="match status" value="1"/>
</dbReference>
<dbReference type="PRINTS" id="PR00106">
    <property type="entry name" value="DNAPOLB"/>
</dbReference>
<evidence type="ECO:0000256" key="6">
    <source>
        <dbReference type="ARBA" id="ARBA00022723"/>
    </source>
</evidence>
<feature type="region of interest" description="Disordered" evidence="13">
    <location>
        <begin position="812"/>
        <end position="838"/>
    </location>
</feature>
<keyword evidence="19" id="KW-1185">Reference proteome</keyword>
<dbReference type="PANTHER" id="PTHR45861:SF1">
    <property type="entry name" value="DNA POLYMERASE ALPHA CATALYTIC SUBUNIT"/>
    <property type="match status" value="1"/>
</dbReference>
<name>A0A6A4V695_AMPAM</name>
<evidence type="ECO:0000313" key="19">
    <source>
        <dbReference type="Proteomes" id="UP000440578"/>
    </source>
</evidence>
<dbReference type="InterPro" id="IPR038256">
    <property type="entry name" value="Pol_alpha_znc_sf"/>
</dbReference>
<dbReference type="Gene3D" id="3.90.1600.10">
    <property type="entry name" value="Palm domain of DNA polymerase"/>
    <property type="match status" value="2"/>
</dbReference>
<dbReference type="PANTHER" id="PTHR45861">
    <property type="entry name" value="DNA POLYMERASE ALPHA CATALYTIC SUBUNIT"/>
    <property type="match status" value="1"/>
</dbReference>
<evidence type="ECO:0000256" key="13">
    <source>
        <dbReference type="SAM" id="MobiDB-lite"/>
    </source>
</evidence>
<comment type="similarity">
    <text evidence="2 12">Belongs to the DNA polymerase type-B family.</text>
</comment>
<dbReference type="CDD" id="cd05776">
    <property type="entry name" value="DNA_polB_alpha_exo"/>
    <property type="match status" value="1"/>
</dbReference>
<keyword evidence="9 12" id="KW-0239">DNA-directed DNA polymerase</keyword>
<evidence type="ECO:0000256" key="9">
    <source>
        <dbReference type="ARBA" id="ARBA00022932"/>
    </source>
</evidence>
<dbReference type="InterPro" id="IPR012337">
    <property type="entry name" value="RNaseH-like_sf"/>
</dbReference>
<dbReference type="GO" id="GO:0003887">
    <property type="term" value="F:DNA-directed DNA polymerase activity"/>
    <property type="evidence" value="ECO:0007669"/>
    <property type="project" value="UniProtKB-KW"/>
</dbReference>
<evidence type="ECO:0000259" key="17">
    <source>
        <dbReference type="Pfam" id="PF12254"/>
    </source>
</evidence>
<dbReference type="FunFam" id="3.30.70.2820:FF:000001">
    <property type="entry name" value="DNA polymerase"/>
    <property type="match status" value="1"/>
</dbReference>
<evidence type="ECO:0000259" key="16">
    <source>
        <dbReference type="Pfam" id="PF08996"/>
    </source>
</evidence>
<feature type="region of interest" description="Disordered" evidence="13">
    <location>
        <begin position="1"/>
        <end position="37"/>
    </location>
</feature>
<evidence type="ECO:0000256" key="3">
    <source>
        <dbReference type="ARBA" id="ARBA00022679"/>
    </source>
</evidence>
<dbReference type="GO" id="GO:0006273">
    <property type="term" value="P:lagging strand elongation"/>
    <property type="evidence" value="ECO:0007669"/>
    <property type="project" value="TreeGrafter"/>
</dbReference>
<dbReference type="GO" id="GO:0006272">
    <property type="term" value="P:leading strand elongation"/>
    <property type="evidence" value="ECO:0007669"/>
    <property type="project" value="TreeGrafter"/>
</dbReference>
<keyword evidence="6" id="KW-0479">Metal-binding</keyword>
<dbReference type="GO" id="GO:0033554">
    <property type="term" value="P:cellular response to stress"/>
    <property type="evidence" value="ECO:0007669"/>
    <property type="project" value="UniProtKB-ARBA"/>
</dbReference>
<dbReference type="InterPro" id="IPR036397">
    <property type="entry name" value="RNaseH_sf"/>
</dbReference>
<dbReference type="CDD" id="cd05532">
    <property type="entry name" value="POLBc_alpha"/>
    <property type="match status" value="1"/>
</dbReference>
<dbReference type="GO" id="GO:0005658">
    <property type="term" value="C:alpha DNA polymerase:primase complex"/>
    <property type="evidence" value="ECO:0007669"/>
    <property type="project" value="TreeGrafter"/>
</dbReference>
<dbReference type="GO" id="GO:0003688">
    <property type="term" value="F:DNA replication origin binding"/>
    <property type="evidence" value="ECO:0007669"/>
    <property type="project" value="TreeGrafter"/>
</dbReference>
<dbReference type="InterPro" id="IPR006133">
    <property type="entry name" value="DNA-dir_DNA_pol_B_exonuc"/>
</dbReference>
<dbReference type="InterPro" id="IPR043502">
    <property type="entry name" value="DNA/RNA_pol_sf"/>
</dbReference>
<evidence type="ECO:0000256" key="7">
    <source>
        <dbReference type="ARBA" id="ARBA00022771"/>
    </source>
</evidence>
<dbReference type="OrthoDB" id="6755010at2759"/>
<evidence type="ECO:0000313" key="18">
    <source>
        <dbReference type="EMBL" id="KAF0288699.1"/>
    </source>
</evidence>
<dbReference type="EMBL" id="VIIS01002083">
    <property type="protein sequence ID" value="KAF0288699.1"/>
    <property type="molecule type" value="Genomic_DNA"/>
</dbReference>
<keyword evidence="5 12" id="KW-0235">DNA replication</keyword>
<evidence type="ECO:0000256" key="10">
    <source>
        <dbReference type="ARBA" id="ARBA00023125"/>
    </source>
</evidence>
<dbReference type="InterPro" id="IPR023211">
    <property type="entry name" value="DNA_pol_palm_dom_sf"/>
</dbReference>
<evidence type="ECO:0000256" key="8">
    <source>
        <dbReference type="ARBA" id="ARBA00022833"/>
    </source>
</evidence>
<feature type="domain" description="DNA-directed DNA polymerase family B exonuclease" evidence="15">
    <location>
        <begin position="464"/>
        <end position="703"/>
    </location>
</feature>
<dbReference type="Gene3D" id="3.30.70.2820">
    <property type="match status" value="1"/>
</dbReference>